<keyword evidence="5" id="KW-0819">tRNA processing</keyword>
<dbReference type="GO" id="GO:0046872">
    <property type="term" value="F:metal ion binding"/>
    <property type="evidence" value="ECO:0007669"/>
    <property type="project" value="UniProtKB-KW"/>
</dbReference>
<sequence length="165" mass="17801">MTPEQERRWTLPTAQDTRDLGRELGAVLRAGDLVVLTGDLGAGKTTFTQGLAEGLGVRGPITSPTFVIARVHPSLTGGPDLVHVDAYRLSGGAELDDLDLDASLEESVTVVEWGEGLAESLAAQRLEVLLQRSRSEDEEEQERVAVLRGVGERWADGLDEVGQER</sequence>
<comment type="similarity">
    <text evidence="2">Belongs to the TsaE family.</text>
</comment>
<dbReference type="Gene3D" id="3.40.50.300">
    <property type="entry name" value="P-loop containing nucleotide triphosphate hydrolases"/>
    <property type="match status" value="1"/>
</dbReference>
<evidence type="ECO:0000256" key="1">
    <source>
        <dbReference type="ARBA" id="ARBA00004496"/>
    </source>
</evidence>
<keyword evidence="9" id="KW-0460">Magnesium</keyword>
<dbReference type="GO" id="GO:0005737">
    <property type="term" value="C:cytoplasm"/>
    <property type="evidence" value="ECO:0007669"/>
    <property type="project" value="UniProtKB-SubCell"/>
</dbReference>
<accession>A0A1B1NB71</accession>
<comment type="function">
    <text evidence="10">Required for the formation of a threonylcarbamoyl group on adenosine at position 37 (t(6)A37) in tRNAs that read codons beginning with adenine. Is involved in the transfer of the threonylcarbamoyl moiety of threonylcarbamoyl-AMP (TC-AMP) to the N6 group of A37, together with TsaD and TsaB. TsaE seems to play an indirect role in the t(6)A biosynthesis pathway, possibly in regulating the core enzymatic function of TsaD.</text>
</comment>
<dbReference type="InterPro" id="IPR003442">
    <property type="entry name" value="T6A_TsaE"/>
</dbReference>
<organism evidence="12 13">
    <name type="scientific">Serinicoccus hydrothermalis</name>
    <dbReference type="NCBI Taxonomy" id="1758689"/>
    <lineage>
        <taxon>Bacteria</taxon>
        <taxon>Bacillati</taxon>
        <taxon>Actinomycetota</taxon>
        <taxon>Actinomycetes</taxon>
        <taxon>Micrococcales</taxon>
        <taxon>Ornithinimicrobiaceae</taxon>
        <taxon>Serinicoccus</taxon>
    </lineage>
</organism>
<evidence type="ECO:0000313" key="12">
    <source>
        <dbReference type="EMBL" id="ANS78677.1"/>
    </source>
</evidence>
<evidence type="ECO:0000256" key="9">
    <source>
        <dbReference type="ARBA" id="ARBA00022842"/>
    </source>
</evidence>
<keyword evidence="7" id="KW-0547">Nucleotide-binding</keyword>
<dbReference type="RefSeq" id="WP_066637807.1">
    <property type="nucleotide sequence ID" value="NZ_CP014989.1"/>
</dbReference>
<dbReference type="InterPro" id="IPR027417">
    <property type="entry name" value="P-loop_NTPase"/>
</dbReference>
<protein>
    <recommendedName>
        <fullName evidence="3">tRNA threonylcarbamoyladenosine biosynthesis protein TsaE</fullName>
    </recommendedName>
    <alternativeName>
        <fullName evidence="11">t(6)A37 threonylcarbamoyladenosine biosynthesis protein TsaE</fullName>
    </alternativeName>
</protein>
<dbReference type="OrthoDB" id="9800307at2"/>
<dbReference type="STRING" id="1758689.SGUI_1281"/>
<comment type="subcellular location">
    <subcellularLocation>
        <location evidence="1">Cytoplasm</location>
    </subcellularLocation>
</comment>
<proteinExistence type="inferred from homology"/>
<keyword evidence="8" id="KW-0067">ATP-binding</keyword>
<dbReference type="GO" id="GO:0005524">
    <property type="term" value="F:ATP binding"/>
    <property type="evidence" value="ECO:0007669"/>
    <property type="project" value="UniProtKB-KW"/>
</dbReference>
<dbReference type="KEGG" id="serj:SGUI_1281"/>
<dbReference type="PANTHER" id="PTHR33540">
    <property type="entry name" value="TRNA THREONYLCARBAMOYLADENOSINE BIOSYNTHESIS PROTEIN TSAE"/>
    <property type="match status" value="1"/>
</dbReference>
<dbReference type="SUPFAM" id="SSF52540">
    <property type="entry name" value="P-loop containing nucleoside triphosphate hydrolases"/>
    <property type="match status" value="1"/>
</dbReference>
<keyword evidence="4" id="KW-0963">Cytoplasm</keyword>
<dbReference type="NCBIfam" id="TIGR00150">
    <property type="entry name" value="T6A_YjeE"/>
    <property type="match status" value="1"/>
</dbReference>
<evidence type="ECO:0000256" key="7">
    <source>
        <dbReference type="ARBA" id="ARBA00022741"/>
    </source>
</evidence>
<keyword evidence="13" id="KW-1185">Reference proteome</keyword>
<dbReference type="Pfam" id="PF02367">
    <property type="entry name" value="TsaE"/>
    <property type="match status" value="1"/>
</dbReference>
<dbReference type="PATRIC" id="fig|1758689.4.peg.1322"/>
<evidence type="ECO:0000256" key="8">
    <source>
        <dbReference type="ARBA" id="ARBA00022840"/>
    </source>
</evidence>
<evidence type="ECO:0000256" key="3">
    <source>
        <dbReference type="ARBA" id="ARBA00019010"/>
    </source>
</evidence>
<dbReference type="PANTHER" id="PTHR33540:SF2">
    <property type="entry name" value="TRNA THREONYLCARBAMOYLADENOSINE BIOSYNTHESIS PROTEIN TSAE"/>
    <property type="match status" value="1"/>
</dbReference>
<dbReference type="EMBL" id="CP014989">
    <property type="protein sequence ID" value="ANS78677.1"/>
    <property type="molecule type" value="Genomic_DNA"/>
</dbReference>
<dbReference type="AlphaFoldDB" id="A0A1B1NB71"/>
<evidence type="ECO:0000256" key="5">
    <source>
        <dbReference type="ARBA" id="ARBA00022694"/>
    </source>
</evidence>
<evidence type="ECO:0000256" key="10">
    <source>
        <dbReference type="ARBA" id="ARBA00024908"/>
    </source>
</evidence>
<reference evidence="12 13" key="1">
    <citation type="submission" date="2016-03" db="EMBL/GenBank/DDBJ databases">
        <title>Shallow-sea hydrothermal system.</title>
        <authorList>
            <person name="Tang K."/>
        </authorList>
    </citation>
    <scope>NUCLEOTIDE SEQUENCE [LARGE SCALE GENOMIC DNA]</scope>
    <source>
        <strain evidence="12 13">JLT9</strain>
    </source>
</reference>
<evidence type="ECO:0000313" key="13">
    <source>
        <dbReference type="Proteomes" id="UP000092482"/>
    </source>
</evidence>
<dbReference type="Proteomes" id="UP000092482">
    <property type="component" value="Chromosome"/>
</dbReference>
<evidence type="ECO:0000256" key="6">
    <source>
        <dbReference type="ARBA" id="ARBA00022723"/>
    </source>
</evidence>
<dbReference type="GO" id="GO:0002949">
    <property type="term" value="P:tRNA threonylcarbamoyladenosine modification"/>
    <property type="evidence" value="ECO:0007669"/>
    <property type="project" value="InterPro"/>
</dbReference>
<evidence type="ECO:0000256" key="4">
    <source>
        <dbReference type="ARBA" id="ARBA00022490"/>
    </source>
</evidence>
<evidence type="ECO:0000256" key="2">
    <source>
        <dbReference type="ARBA" id="ARBA00007599"/>
    </source>
</evidence>
<evidence type="ECO:0000256" key="11">
    <source>
        <dbReference type="ARBA" id="ARBA00032441"/>
    </source>
</evidence>
<gene>
    <name evidence="12" type="ORF">SGUI_1281</name>
</gene>
<name>A0A1B1NB71_9MICO</name>
<keyword evidence="6" id="KW-0479">Metal-binding</keyword>